<dbReference type="InterPro" id="IPR045134">
    <property type="entry name" value="UHRF1/2-like"/>
</dbReference>
<gene>
    <name evidence="4" type="ORF">MTR67_015424</name>
</gene>
<dbReference type="Gene3D" id="2.30.280.10">
    <property type="entry name" value="SRA-YDG"/>
    <property type="match status" value="1"/>
</dbReference>
<dbReference type="GO" id="GO:0044027">
    <property type="term" value="P:negative regulation of gene expression via chromosomal CpG island methylation"/>
    <property type="evidence" value="ECO:0007669"/>
    <property type="project" value="TreeGrafter"/>
</dbReference>
<comment type="subcellular location">
    <subcellularLocation>
        <location evidence="2">Nucleus</location>
    </subcellularLocation>
</comment>
<name>A0AAF0QLE5_SOLVR</name>
<dbReference type="EMBL" id="CP133614">
    <property type="protein sequence ID" value="WMV22039.1"/>
    <property type="molecule type" value="Genomic_DNA"/>
</dbReference>
<keyword evidence="5" id="KW-1185">Reference proteome</keyword>
<dbReference type="InterPro" id="IPR003105">
    <property type="entry name" value="SRA_YDG"/>
</dbReference>
<feature type="domain" description="YDG" evidence="3">
    <location>
        <begin position="81"/>
        <end position="123"/>
    </location>
</feature>
<keyword evidence="1 2" id="KW-0539">Nucleus</keyword>
<evidence type="ECO:0000313" key="5">
    <source>
        <dbReference type="Proteomes" id="UP001234989"/>
    </source>
</evidence>
<dbReference type="PANTHER" id="PTHR14140">
    <property type="entry name" value="E3 UBIQUITIN-PROTEIN LIGASE UHRF-RELATED"/>
    <property type="match status" value="1"/>
</dbReference>
<dbReference type="Proteomes" id="UP001234989">
    <property type="component" value="Chromosome 3"/>
</dbReference>
<proteinExistence type="predicted"/>
<accession>A0AAF0QLE5</accession>
<dbReference type="InterPro" id="IPR015947">
    <property type="entry name" value="PUA-like_sf"/>
</dbReference>
<sequence>MDIASSGRVFVTLSPNILIEKFNSWIHPGILVNQIDHPDNRLLGKEGLDKRAGMVNASSGRIFVTIPSDHFGPILVENDLERNQGVFVGELWTHHLNCRKWGVHCPHVTGIAGHAIYGALRWL</sequence>
<evidence type="ECO:0000259" key="3">
    <source>
        <dbReference type="PROSITE" id="PS51015"/>
    </source>
</evidence>
<dbReference type="SUPFAM" id="SSF88697">
    <property type="entry name" value="PUA domain-like"/>
    <property type="match status" value="1"/>
</dbReference>
<evidence type="ECO:0000313" key="4">
    <source>
        <dbReference type="EMBL" id="WMV22039.1"/>
    </source>
</evidence>
<dbReference type="InterPro" id="IPR036987">
    <property type="entry name" value="SRA-YDG_sf"/>
</dbReference>
<evidence type="ECO:0000256" key="2">
    <source>
        <dbReference type="PROSITE-ProRule" id="PRU00358"/>
    </source>
</evidence>
<organism evidence="4 5">
    <name type="scientific">Solanum verrucosum</name>
    <dbReference type="NCBI Taxonomy" id="315347"/>
    <lineage>
        <taxon>Eukaryota</taxon>
        <taxon>Viridiplantae</taxon>
        <taxon>Streptophyta</taxon>
        <taxon>Embryophyta</taxon>
        <taxon>Tracheophyta</taxon>
        <taxon>Spermatophyta</taxon>
        <taxon>Magnoliopsida</taxon>
        <taxon>eudicotyledons</taxon>
        <taxon>Gunneridae</taxon>
        <taxon>Pentapetalae</taxon>
        <taxon>asterids</taxon>
        <taxon>lamiids</taxon>
        <taxon>Solanales</taxon>
        <taxon>Solanaceae</taxon>
        <taxon>Solanoideae</taxon>
        <taxon>Solaneae</taxon>
        <taxon>Solanum</taxon>
    </lineage>
</organism>
<evidence type="ECO:0000256" key="1">
    <source>
        <dbReference type="ARBA" id="ARBA00023242"/>
    </source>
</evidence>
<dbReference type="GO" id="GO:0061630">
    <property type="term" value="F:ubiquitin protein ligase activity"/>
    <property type="evidence" value="ECO:0007669"/>
    <property type="project" value="TreeGrafter"/>
</dbReference>
<protein>
    <recommendedName>
        <fullName evidence="3">YDG domain-containing protein</fullName>
    </recommendedName>
</protein>
<dbReference type="GO" id="GO:0005634">
    <property type="term" value="C:nucleus"/>
    <property type="evidence" value="ECO:0007669"/>
    <property type="project" value="UniProtKB-SubCell"/>
</dbReference>
<dbReference type="PANTHER" id="PTHR14140:SF39">
    <property type="entry name" value="E3 UBIQUITIN-PROTEIN LIGASE ORTHRUS 2-LIKE"/>
    <property type="match status" value="1"/>
</dbReference>
<dbReference type="GO" id="GO:0016567">
    <property type="term" value="P:protein ubiquitination"/>
    <property type="evidence" value="ECO:0007669"/>
    <property type="project" value="TreeGrafter"/>
</dbReference>
<dbReference type="AlphaFoldDB" id="A0AAF0QLE5"/>
<dbReference type="PROSITE" id="PS51015">
    <property type="entry name" value="YDG"/>
    <property type="match status" value="1"/>
</dbReference>
<reference evidence="4" key="1">
    <citation type="submission" date="2023-08" db="EMBL/GenBank/DDBJ databases">
        <title>A de novo genome assembly of Solanum verrucosum Schlechtendal, a Mexican diploid species geographically isolated from the other diploid A-genome species in potato relatives.</title>
        <authorList>
            <person name="Hosaka K."/>
        </authorList>
    </citation>
    <scope>NUCLEOTIDE SEQUENCE</scope>
    <source>
        <tissue evidence="4">Young leaves</tissue>
    </source>
</reference>